<evidence type="ECO:0000313" key="1">
    <source>
        <dbReference type="EMBL" id="VAW85054.1"/>
    </source>
</evidence>
<name>A0A3B0ZUE4_9ZZZZ</name>
<gene>
    <name evidence="1" type="ORF">MNBD_GAMMA17-316</name>
</gene>
<accession>A0A3B0ZUE4</accession>
<sequence>MERNLPKNAGVSMNRLDACDTEHADHPAADMAEGLTMMNQMLQQHAANVGTDGVTLPLYKNATVISHFASGEMAEIVGVAALPALIMASPDDTHTIANYYRTKLSGFTEHKINGDILFMDGGPKNFDYLKDYQTYIVTPHVLISPLQEAFGVPVGTKSKIEIAYKK</sequence>
<reference evidence="1" key="1">
    <citation type="submission" date="2018-06" db="EMBL/GenBank/DDBJ databases">
        <authorList>
            <person name="Zhirakovskaya E."/>
        </authorList>
    </citation>
    <scope>NUCLEOTIDE SEQUENCE</scope>
</reference>
<organism evidence="1">
    <name type="scientific">hydrothermal vent metagenome</name>
    <dbReference type="NCBI Taxonomy" id="652676"/>
    <lineage>
        <taxon>unclassified sequences</taxon>
        <taxon>metagenomes</taxon>
        <taxon>ecological metagenomes</taxon>
    </lineage>
</organism>
<dbReference type="EMBL" id="UOFQ01000015">
    <property type="protein sequence ID" value="VAW85054.1"/>
    <property type="molecule type" value="Genomic_DNA"/>
</dbReference>
<protein>
    <submittedName>
        <fullName evidence="1">Uncharacterized protein</fullName>
    </submittedName>
</protein>
<dbReference type="AlphaFoldDB" id="A0A3B0ZUE4"/>
<proteinExistence type="predicted"/>